<keyword evidence="4" id="KW-0808">Transferase</keyword>
<dbReference type="GO" id="GO:0006614">
    <property type="term" value="P:SRP-dependent cotranslational protein targeting to membrane"/>
    <property type="evidence" value="ECO:0007669"/>
    <property type="project" value="InterPro"/>
</dbReference>
<evidence type="ECO:0000256" key="11">
    <source>
        <dbReference type="SAM" id="MobiDB-lite"/>
    </source>
</evidence>
<comment type="subcellular location">
    <subcellularLocation>
        <location evidence="2">Cytoplasm</location>
    </subcellularLocation>
    <subcellularLocation>
        <location evidence="1">Nucleus</location>
    </subcellularLocation>
</comment>
<dbReference type="PANTHER" id="PTHR10285">
    <property type="entry name" value="URIDINE KINASE"/>
    <property type="match status" value="1"/>
</dbReference>
<dbReference type="GO" id="GO:0005525">
    <property type="term" value="F:GTP binding"/>
    <property type="evidence" value="ECO:0007669"/>
    <property type="project" value="UniProtKB-KW"/>
</dbReference>
<evidence type="ECO:0000256" key="6">
    <source>
        <dbReference type="ARBA" id="ARBA00022777"/>
    </source>
</evidence>
<name>A0A8H8RXK6_9HELO</name>
<feature type="region of interest" description="Disordered" evidence="11">
    <location>
        <begin position="1"/>
        <end position="22"/>
    </location>
</feature>
<organism evidence="13 14">
    <name type="scientific">Lachnellula occidentalis</name>
    <dbReference type="NCBI Taxonomy" id="215460"/>
    <lineage>
        <taxon>Eukaryota</taxon>
        <taxon>Fungi</taxon>
        <taxon>Dikarya</taxon>
        <taxon>Ascomycota</taxon>
        <taxon>Pezizomycotina</taxon>
        <taxon>Leotiomycetes</taxon>
        <taxon>Helotiales</taxon>
        <taxon>Lachnaceae</taxon>
        <taxon>Lachnellula</taxon>
    </lineage>
</organism>
<keyword evidence="14" id="KW-1185">Reference proteome</keyword>
<keyword evidence="6 13" id="KW-0418">Kinase</keyword>
<dbReference type="GO" id="GO:0005524">
    <property type="term" value="F:ATP binding"/>
    <property type="evidence" value="ECO:0007669"/>
    <property type="project" value="UniProtKB-KW"/>
</dbReference>
<dbReference type="GO" id="GO:0005737">
    <property type="term" value="C:cytoplasm"/>
    <property type="evidence" value="ECO:0007669"/>
    <property type="project" value="UniProtKB-SubCell"/>
</dbReference>
<evidence type="ECO:0000256" key="1">
    <source>
        <dbReference type="ARBA" id="ARBA00004123"/>
    </source>
</evidence>
<keyword evidence="7" id="KW-0067">ATP-binding</keyword>
<dbReference type="Proteomes" id="UP000443090">
    <property type="component" value="Unassembled WGS sequence"/>
</dbReference>
<dbReference type="OrthoDB" id="347435at2759"/>
<evidence type="ECO:0000256" key="8">
    <source>
        <dbReference type="ARBA" id="ARBA00023134"/>
    </source>
</evidence>
<evidence type="ECO:0000256" key="4">
    <source>
        <dbReference type="ARBA" id="ARBA00022679"/>
    </source>
</evidence>
<evidence type="ECO:0000313" key="14">
    <source>
        <dbReference type="Proteomes" id="UP000443090"/>
    </source>
</evidence>
<dbReference type="AlphaFoldDB" id="A0A8H8RXK6"/>
<evidence type="ECO:0000313" key="13">
    <source>
        <dbReference type="EMBL" id="TVY43797.1"/>
    </source>
</evidence>
<dbReference type="Pfam" id="PF00448">
    <property type="entry name" value="SRP54"/>
    <property type="match status" value="1"/>
</dbReference>
<dbReference type="GO" id="GO:0005634">
    <property type="term" value="C:nucleus"/>
    <property type="evidence" value="ECO:0007669"/>
    <property type="project" value="UniProtKB-SubCell"/>
</dbReference>
<dbReference type="InterPro" id="IPR027417">
    <property type="entry name" value="P-loop_NTPase"/>
</dbReference>
<dbReference type="SUPFAM" id="SSF52540">
    <property type="entry name" value="P-loop containing nucleoside triphosphate hydrolases"/>
    <property type="match status" value="1"/>
</dbReference>
<sequence>MATSNDVQNDEFLESTTQPQIIDDKSPHCIPFILSRLHTYQSSHPNSSRPFIIGLNGVQGAGKTTLVSALAQTLKEKEGLETLVLSIDDLYLKREDQVKLAKEQEGNALVQYRGEPGTHDIPLARTLLSTLLAAHPTPIPAYNKALHSGHGDRAPASTFRLVNTPSTPPIRVLILEGWLVGFRSLPAATIAEKRASPSALTLKKHALAHLEYVNERLKEYDVLTDEFDAFIHIDARETQWVYGWREEQEAVLRAKGEGGMSREEVVRFVDGYYPAYELYVDGVRSGVLKGRGEGRQLRLVVGRDRRVEEVIVI</sequence>
<dbReference type="Gene3D" id="3.40.50.300">
    <property type="entry name" value="P-loop containing nucleotide triphosphate hydrolases"/>
    <property type="match status" value="1"/>
</dbReference>
<comment type="similarity">
    <text evidence="10">Belongs to the GLYK kinase family.</text>
</comment>
<reference evidence="13 14" key="1">
    <citation type="submission" date="2018-05" db="EMBL/GenBank/DDBJ databases">
        <title>Genome sequencing and assembly of the regulated plant pathogen Lachnellula willkommii and related sister species for the development of diagnostic species identification markers.</title>
        <authorList>
            <person name="Giroux E."/>
            <person name="Bilodeau G."/>
        </authorList>
    </citation>
    <scope>NUCLEOTIDE SEQUENCE [LARGE SCALE GENOMIC DNA]</scope>
    <source>
        <strain evidence="13 14">CBS 160.35</strain>
    </source>
</reference>
<gene>
    <name evidence="13" type="primary">mug58</name>
    <name evidence="13" type="ORF">LOCC1_G004591</name>
</gene>
<dbReference type="InterPro" id="IPR000897">
    <property type="entry name" value="SRP54_GTPase_dom"/>
</dbReference>
<evidence type="ECO:0000256" key="2">
    <source>
        <dbReference type="ARBA" id="ARBA00004496"/>
    </source>
</evidence>
<keyword evidence="5" id="KW-0547">Nucleotide-binding</keyword>
<evidence type="ECO:0000256" key="3">
    <source>
        <dbReference type="ARBA" id="ARBA00022490"/>
    </source>
</evidence>
<dbReference type="FunFam" id="3.40.50.300:FF:001691">
    <property type="entry name" value="Probable ATP-dependent kinase TDA10"/>
    <property type="match status" value="1"/>
</dbReference>
<keyword evidence="3" id="KW-0963">Cytoplasm</keyword>
<evidence type="ECO:0000256" key="5">
    <source>
        <dbReference type="ARBA" id="ARBA00022741"/>
    </source>
</evidence>
<evidence type="ECO:0000256" key="7">
    <source>
        <dbReference type="ARBA" id="ARBA00022840"/>
    </source>
</evidence>
<feature type="domain" description="SRP54-type proteins GTP-binding" evidence="12">
    <location>
        <begin position="51"/>
        <end position="109"/>
    </location>
</feature>
<protein>
    <submittedName>
        <fullName evidence="13">Putative kinase</fullName>
    </submittedName>
</protein>
<comment type="caution">
    <text evidence="13">The sequence shown here is derived from an EMBL/GenBank/DDBJ whole genome shotgun (WGS) entry which is preliminary data.</text>
</comment>
<keyword evidence="9" id="KW-0539">Nucleus</keyword>
<evidence type="ECO:0000259" key="12">
    <source>
        <dbReference type="Pfam" id="PF00448"/>
    </source>
</evidence>
<dbReference type="EMBL" id="QGMI01000263">
    <property type="protein sequence ID" value="TVY43797.1"/>
    <property type="molecule type" value="Genomic_DNA"/>
</dbReference>
<keyword evidence="8" id="KW-0342">GTP-binding</keyword>
<proteinExistence type="inferred from homology"/>
<evidence type="ECO:0000256" key="10">
    <source>
        <dbReference type="ARBA" id="ARBA00061312"/>
    </source>
</evidence>
<accession>A0A8H8RXK6</accession>
<dbReference type="GO" id="GO:0016301">
    <property type="term" value="F:kinase activity"/>
    <property type="evidence" value="ECO:0007669"/>
    <property type="project" value="UniProtKB-KW"/>
</dbReference>
<evidence type="ECO:0000256" key="9">
    <source>
        <dbReference type="ARBA" id="ARBA00023242"/>
    </source>
</evidence>